<feature type="compositionally biased region" description="Polar residues" evidence="1">
    <location>
        <begin position="195"/>
        <end position="209"/>
    </location>
</feature>
<gene>
    <name evidence="3" type="ORF">ILUMI_07518</name>
</gene>
<feature type="signal peptide" evidence="2">
    <location>
        <begin position="1"/>
        <end position="23"/>
    </location>
</feature>
<feature type="region of interest" description="Disordered" evidence="1">
    <location>
        <begin position="132"/>
        <end position="242"/>
    </location>
</feature>
<feature type="compositionally biased region" description="Basic and acidic residues" evidence="1">
    <location>
        <begin position="184"/>
        <end position="194"/>
    </location>
</feature>
<dbReference type="Proteomes" id="UP000801492">
    <property type="component" value="Unassembled WGS sequence"/>
</dbReference>
<protein>
    <submittedName>
        <fullName evidence="3">Uncharacterized protein</fullName>
    </submittedName>
</protein>
<feature type="region of interest" description="Disordered" evidence="1">
    <location>
        <begin position="29"/>
        <end position="71"/>
    </location>
</feature>
<feature type="compositionally biased region" description="Basic and acidic residues" evidence="1">
    <location>
        <begin position="809"/>
        <end position="822"/>
    </location>
</feature>
<feature type="region of interest" description="Disordered" evidence="1">
    <location>
        <begin position="804"/>
        <end position="834"/>
    </location>
</feature>
<comment type="caution">
    <text evidence="3">The sequence shown here is derived from an EMBL/GenBank/DDBJ whole genome shotgun (WGS) entry which is preliminary data.</text>
</comment>
<feature type="region of interest" description="Disordered" evidence="1">
    <location>
        <begin position="890"/>
        <end position="926"/>
    </location>
</feature>
<dbReference type="AlphaFoldDB" id="A0A8K0GEB2"/>
<evidence type="ECO:0000313" key="4">
    <source>
        <dbReference type="Proteomes" id="UP000801492"/>
    </source>
</evidence>
<dbReference type="EMBL" id="VTPC01003369">
    <property type="protein sequence ID" value="KAF2898647.1"/>
    <property type="molecule type" value="Genomic_DNA"/>
</dbReference>
<accession>A0A8K0GEB2</accession>
<feature type="compositionally biased region" description="Basic and acidic residues" evidence="1">
    <location>
        <begin position="619"/>
        <end position="636"/>
    </location>
</feature>
<reference evidence="3" key="1">
    <citation type="submission" date="2019-08" db="EMBL/GenBank/DDBJ databases">
        <title>The genome of the North American firefly Photinus pyralis.</title>
        <authorList>
            <consortium name="Photinus pyralis genome working group"/>
            <person name="Fallon T.R."/>
            <person name="Sander Lower S.E."/>
            <person name="Weng J.-K."/>
        </authorList>
    </citation>
    <scope>NUCLEOTIDE SEQUENCE</scope>
    <source>
        <strain evidence="3">TRF0915ILg1</strain>
        <tissue evidence="3">Whole body</tissue>
    </source>
</reference>
<feature type="compositionally biased region" description="Low complexity" evidence="1">
    <location>
        <begin position="390"/>
        <end position="400"/>
    </location>
</feature>
<feature type="compositionally biased region" description="Basic and acidic residues" evidence="1">
    <location>
        <begin position="902"/>
        <end position="926"/>
    </location>
</feature>
<keyword evidence="4" id="KW-1185">Reference proteome</keyword>
<feature type="compositionally biased region" description="Polar residues" evidence="1">
    <location>
        <begin position="59"/>
        <end position="70"/>
    </location>
</feature>
<evidence type="ECO:0000256" key="2">
    <source>
        <dbReference type="SAM" id="SignalP"/>
    </source>
</evidence>
<proteinExistence type="predicted"/>
<name>A0A8K0GEB2_IGNLU</name>
<feature type="chain" id="PRO_5035472743" evidence="2">
    <location>
        <begin position="24"/>
        <end position="926"/>
    </location>
</feature>
<sequence>MLLRTRSILAQASILVLITLARSQHYDSEYNAEDDDDHSGYTSEGETHKHPDYSKYFNAGSSGDLQSPAAQLQGAADNGFVAPLEFSSFFGSPQLAFGGSSNQDILKPLATEQKQEAATGFVNEADFRSGFTGFDSNGFGGAQDYFEQAQKQKQKTDEREEEEEGANSKPGPSYISHRIPAKKSKYDSEVETLKQKPSQLKYSSSPSKNSEADESDGPINDKLEDNLNLNDFKPSPPLNIAQFQPNNPSKILEDAVGTLNNLPVNPEYFKKLANPPAHVTPYQKYSFQPAASTYGITDPSVLNILQNTAPVPFNPSYAKIAAPTNVNYDYQPTEAASENLKGKDCVRINKEVSNRDGKFNKQPMSCYVCKDQKSGAKSEHCSYSNEPNPKSYYKSTSYKSPDASYRNKRDESESYSDPYEEIKAKSHEYYSRPDDFSKSYYKAPDLTKINEPYSYPGNFNDKEAEEKSYSEIQSEELLKKGENCKKNTKNGVTCTVCTDAKTGANFEQCSYESAPNEKKYAYVKESKYDGEGNPIEEKQTGSTVPQPVIKEALRRSDSAEDTEDKAEETRVDEHRDDKESSEDGPSYDIPSHFSDTAYKLKNTPPRGLDPALYGGPDSESEKSEEEKEDEPQRFANFDDYHLKLFPQFANQESKREETKAKPDGEYFAELSGKKDVEKVLEEFTKKDRSNCKQVQKKGMTCYLCIDQKGIQQEECMYVSESRPQSSHIAYHEVQHMKSPKKTAPIVEESRIIPETEAITSESQKKSKVVKEATSAVEDNEANASTTYETRIKYTPEVAASDQVLIKNKRNAEKRKTKEKVDDSQDPQPEFDVEDEGGLYTAETEPVYRMHPLRRLVFTDEDLAQCYGMLKGKTDEMPKDHDLIAEIPNKLELETQEAGSHTDTPKEEIETLKNMKQSRLKEELINS</sequence>
<keyword evidence="2" id="KW-0732">Signal</keyword>
<feature type="compositionally biased region" description="Basic and acidic residues" evidence="1">
    <location>
        <begin position="567"/>
        <end position="578"/>
    </location>
</feature>
<evidence type="ECO:0000256" key="1">
    <source>
        <dbReference type="SAM" id="MobiDB-lite"/>
    </source>
</evidence>
<organism evidence="3 4">
    <name type="scientific">Ignelater luminosus</name>
    <name type="common">Cucubano</name>
    <name type="synonym">Pyrophorus luminosus</name>
    <dbReference type="NCBI Taxonomy" id="2038154"/>
    <lineage>
        <taxon>Eukaryota</taxon>
        <taxon>Metazoa</taxon>
        <taxon>Ecdysozoa</taxon>
        <taxon>Arthropoda</taxon>
        <taxon>Hexapoda</taxon>
        <taxon>Insecta</taxon>
        <taxon>Pterygota</taxon>
        <taxon>Neoptera</taxon>
        <taxon>Endopterygota</taxon>
        <taxon>Coleoptera</taxon>
        <taxon>Polyphaga</taxon>
        <taxon>Elateriformia</taxon>
        <taxon>Elateroidea</taxon>
        <taxon>Elateridae</taxon>
        <taxon>Agrypninae</taxon>
        <taxon>Pyrophorini</taxon>
        <taxon>Ignelater</taxon>
    </lineage>
</organism>
<feature type="compositionally biased region" description="Basic and acidic residues" evidence="1">
    <location>
        <begin position="529"/>
        <end position="539"/>
    </location>
</feature>
<evidence type="ECO:0000313" key="3">
    <source>
        <dbReference type="EMBL" id="KAF2898647.1"/>
    </source>
</evidence>
<feature type="region of interest" description="Disordered" evidence="1">
    <location>
        <begin position="529"/>
        <end position="636"/>
    </location>
</feature>
<dbReference type="OrthoDB" id="1734063at2759"/>
<feature type="region of interest" description="Disordered" evidence="1">
    <location>
        <begin position="377"/>
        <end position="419"/>
    </location>
</feature>